<organism evidence="1 2">
    <name type="scientific">Acidaminococcus fermentans</name>
    <dbReference type="NCBI Taxonomy" id="905"/>
    <lineage>
        <taxon>Bacteria</taxon>
        <taxon>Bacillati</taxon>
        <taxon>Bacillota</taxon>
        <taxon>Negativicutes</taxon>
        <taxon>Acidaminococcales</taxon>
        <taxon>Acidaminococcaceae</taxon>
        <taxon>Acidaminococcus</taxon>
    </lineage>
</organism>
<dbReference type="Proteomes" id="UP000441455">
    <property type="component" value="Unassembled WGS sequence"/>
</dbReference>
<dbReference type="RefSeq" id="WP_154488036.1">
    <property type="nucleotide sequence ID" value="NZ_VULN01000007.1"/>
</dbReference>
<dbReference type="OrthoDB" id="2086320at2"/>
<dbReference type="EMBL" id="VULN01000007">
    <property type="protein sequence ID" value="MSS82105.1"/>
    <property type="molecule type" value="Genomic_DNA"/>
</dbReference>
<name>A0A6N7VYH8_ACIFE</name>
<comment type="caution">
    <text evidence="1">The sequence shown here is derived from an EMBL/GenBank/DDBJ whole genome shotgun (WGS) entry which is preliminary data.</text>
</comment>
<evidence type="ECO:0000313" key="1">
    <source>
        <dbReference type="EMBL" id="MSS82105.1"/>
    </source>
</evidence>
<gene>
    <name evidence="1" type="ORF">FX155_05800</name>
</gene>
<reference evidence="1 2" key="1">
    <citation type="submission" date="2019-08" db="EMBL/GenBank/DDBJ databases">
        <title>In-depth cultivation of the pig gut microbiome towards novel bacterial diversity and tailored functional studies.</title>
        <authorList>
            <person name="Wylensek D."/>
            <person name="Hitch T.C.A."/>
            <person name="Clavel T."/>
        </authorList>
    </citation>
    <scope>NUCLEOTIDE SEQUENCE [LARGE SCALE GENOMIC DNA]</scope>
    <source>
        <strain evidence="1 2">WCA-389-WT-5B</strain>
    </source>
</reference>
<proteinExistence type="predicted"/>
<protein>
    <submittedName>
        <fullName evidence="1">Uncharacterized protein</fullName>
    </submittedName>
</protein>
<sequence length="148" mass="17060">MLGKPDAGWSKVTMGEFEEYASYLTNVPIDCLEACIHRVKGKGPLAFVFEAEGPGRFFVLATAYNTVIKWEEDDTPESCHLIPGVNDVQLVLETVHDIEQYLNDWAEDWHTCTAEELINKLNELKELLPSWYQRENIKISHFQKEEDQ</sequence>
<evidence type="ECO:0000313" key="2">
    <source>
        <dbReference type="Proteomes" id="UP000441455"/>
    </source>
</evidence>
<accession>A0A6N7VYH8</accession>
<dbReference type="AlphaFoldDB" id="A0A6N7VYH8"/>